<dbReference type="Proteomes" id="UP000219860">
    <property type="component" value="Chromosome 10"/>
</dbReference>
<dbReference type="Proteomes" id="UP000219974">
    <property type="component" value="Chromosome 10"/>
</dbReference>
<dbReference type="EMBL" id="LT614636">
    <property type="protein sequence ID" value="SCN26517.1"/>
    <property type="molecule type" value="Genomic_DNA"/>
</dbReference>
<sequence length="382" mass="44847">MENLIINENKENENQIIENVSLECNDKHKIKCLYHNDIVFYKHREKNKIGIGRVVNFRTELSANDIHLVSDHNITLLNSLKILNNINNTKYVQNYISKLTNKNDRRRRKREKIISENTIDNNNNDNNKSCSNSSNNTNVININNEKKELSITKYFIKNDDDNENDNETDDVSLKNNTHDSIGVESVNGITKDTVSEDNNNYASTGNNNSSPNDITKYNKKIYELTERKKSGKMFYIVQSFGTYKYLLQYKKFYAHYKMFVHKKWKNVKVRFCKNIQNKISFVLAMKVFEIKKLYYNNINLQNFMINNLMKIYKSEKDLHIDNNILSYIHNVDVRVILQNNVLITNDDFNDVISKNKKNNANTKKKMCLSNEENAKSLSNTML</sequence>
<accession>A0A1C6WZR0</accession>
<feature type="region of interest" description="Disordered" evidence="1">
    <location>
        <begin position="114"/>
        <end position="138"/>
    </location>
</feature>
<feature type="region of interest" description="Disordered" evidence="1">
    <location>
        <begin position="192"/>
        <end position="212"/>
    </location>
</feature>
<evidence type="ECO:0000313" key="8">
    <source>
        <dbReference type="Proteomes" id="UP000220214"/>
    </source>
</evidence>
<gene>
    <name evidence="5" type="ORF">PBNK65E_000257100</name>
    <name evidence="2" type="ORF">PBNK65NY_000256400</name>
    <name evidence="3" type="ORF">PBSP11A_000256200</name>
    <name evidence="4" type="ORF">PBSP11RLL_000256300</name>
</gene>
<reference evidence="6 7" key="1">
    <citation type="submission" date="2016-08" db="EMBL/GenBank/DDBJ databases">
        <authorList>
            <consortium name="Pathogen Informatics"/>
        </authorList>
    </citation>
    <scope>NUCLEOTIDE SEQUENCE [LARGE SCALE GENOMIC DNA]</scope>
    <source>
        <strain evidence="2 9">NK65 ny</strain>
        <strain evidence="5 8">NK65e</strain>
        <strain evidence="3 6">SP11 Antwerpcl1</strain>
        <strain evidence="4 7">SP11 RLL</strain>
    </source>
</reference>
<feature type="compositionally biased region" description="Low complexity" evidence="1">
    <location>
        <begin position="198"/>
        <end position="210"/>
    </location>
</feature>
<dbReference type="Proteomes" id="UP000220214">
    <property type="component" value="Chromosome 10"/>
</dbReference>
<protein>
    <submittedName>
        <fullName evidence="2">Uncharacterized protein</fullName>
    </submittedName>
</protein>
<dbReference type="EMBL" id="LT608258">
    <property type="protein sequence ID" value="SCM16267.1"/>
    <property type="molecule type" value="Genomic_DNA"/>
</dbReference>
<evidence type="ECO:0000313" key="9">
    <source>
        <dbReference type="Proteomes" id="UP000516480"/>
    </source>
</evidence>
<feature type="region of interest" description="Disordered" evidence="1">
    <location>
        <begin position="158"/>
        <end position="177"/>
    </location>
</feature>
<evidence type="ECO:0000313" key="3">
    <source>
        <dbReference type="EMBL" id="SCM16267.1"/>
    </source>
</evidence>
<proteinExistence type="predicted"/>
<dbReference type="EMBL" id="LT608274">
    <property type="protein sequence ID" value="SCM18063.1"/>
    <property type="molecule type" value="Genomic_DNA"/>
</dbReference>
<dbReference type="OMA" id="NTHDSIG"/>
<dbReference type="EMBL" id="LT608146">
    <property type="protein sequence ID" value="SCL95481.1"/>
    <property type="molecule type" value="Genomic_DNA"/>
</dbReference>
<dbReference type="AlphaFoldDB" id="A0A1C6WZR0"/>
<evidence type="ECO:0000313" key="5">
    <source>
        <dbReference type="EMBL" id="SCN26517.1"/>
    </source>
</evidence>
<organism evidence="2 9">
    <name type="scientific">Plasmodium berghei</name>
    <dbReference type="NCBI Taxonomy" id="5821"/>
    <lineage>
        <taxon>Eukaryota</taxon>
        <taxon>Sar</taxon>
        <taxon>Alveolata</taxon>
        <taxon>Apicomplexa</taxon>
        <taxon>Aconoidasida</taxon>
        <taxon>Haemosporida</taxon>
        <taxon>Plasmodiidae</taxon>
        <taxon>Plasmodium</taxon>
        <taxon>Plasmodium (Vinckeia)</taxon>
    </lineage>
</organism>
<evidence type="ECO:0000313" key="6">
    <source>
        <dbReference type="Proteomes" id="UP000219860"/>
    </source>
</evidence>
<dbReference type="Proteomes" id="UP000516480">
    <property type="component" value="Chromosome 10"/>
</dbReference>
<evidence type="ECO:0000313" key="7">
    <source>
        <dbReference type="Proteomes" id="UP000219974"/>
    </source>
</evidence>
<feature type="compositionally biased region" description="Acidic residues" evidence="1">
    <location>
        <begin position="160"/>
        <end position="170"/>
    </location>
</feature>
<feature type="compositionally biased region" description="Low complexity" evidence="1">
    <location>
        <begin position="115"/>
        <end position="138"/>
    </location>
</feature>
<evidence type="ECO:0000256" key="1">
    <source>
        <dbReference type="SAM" id="MobiDB-lite"/>
    </source>
</evidence>
<dbReference type="OrthoDB" id="378531at2759"/>
<evidence type="ECO:0000313" key="4">
    <source>
        <dbReference type="EMBL" id="SCM18063.1"/>
    </source>
</evidence>
<name>A0A1C6WZR0_PLABE</name>
<dbReference type="VEuPathDB" id="PlasmoDB:PBANKA_1039200"/>
<evidence type="ECO:0000313" key="2">
    <source>
        <dbReference type="EMBL" id="SCL95481.1"/>
    </source>
</evidence>